<dbReference type="RefSeq" id="WP_210157564.1">
    <property type="nucleotide sequence ID" value="NZ_JAFCNB010000011.1"/>
</dbReference>
<organism evidence="1 2">
    <name type="scientific">Microbispora oryzae</name>
    <dbReference type="NCBI Taxonomy" id="2806554"/>
    <lineage>
        <taxon>Bacteria</taxon>
        <taxon>Bacillati</taxon>
        <taxon>Actinomycetota</taxon>
        <taxon>Actinomycetes</taxon>
        <taxon>Streptosporangiales</taxon>
        <taxon>Streptosporangiaceae</taxon>
        <taxon>Microbispora</taxon>
    </lineage>
</organism>
<evidence type="ECO:0000313" key="1">
    <source>
        <dbReference type="EMBL" id="MBP2706292.1"/>
    </source>
</evidence>
<reference evidence="1" key="1">
    <citation type="submission" date="2021-02" db="EMBL/GenBank/DDBJ databases">
        <title>Draft genome sequence of Microbispora sp. RL4-1S isolated from rice leaves in Thailand.</title>
        <authorList>
            <person name="Muangham S."/>
            <person name="Duangmal K."/>
        </authorList>
    </citation>
    <scope>NUCLEOTIDE SEQUENCE</scope>
    <source>
        <strain evidence="1">RL4-1S</strain>
    </source>
</reference>
<evidence type="ECO:0000313" key="2">
    <source>
        <dbReference type="Proteomes" id="UP000674234"/>
    </source>
</evidence>
<name>A0A940WLY2_9ACTN</name>
<proteinExistence type="predicted"/>
<comment type="caution">
    <text evidence="1">The sequence shown here is derived from an EMBL/GenBank/DDBJ whole genome shotgun (WGS) entry which is preliminary data.</text>
</comment>
<protein>
    <submittedName>
        <fullName evidence="1">Uncharacterized protein</fullName>
    </submittedName>
</protein>
<dbReference type="AlphaFoldDB" id="A0A940WLY2"/>
<accession>A0A940WLY2</accession>
<dbReference type="EMBL" id="JAFCNB010000011">
    <property type="protein sequence ID" value="MBP2706292.1"/>
    <property type="molecule type" value="Genomic_DNA"/>
</dbReference>
<gene>
    <name evidence="1" type="ORF">JOL79_21000</name>
</gene>
<dbReference type="Proteomes" id="UP000674234">
    <property type="component" value="Unassembled WGS sequence"/>
</dbReference>
<sequence>MTTTSWPVYSPFAKEHYGKGLAEGKAEGLVEGKAEGLVEGEVKGKAAAILAVLAARDLTVTQAQRELIENTTDHDRLDTWVRRAVTVPSTDALLTTDSD</sequence>
<keyword evidence="2" id="KW-1185">Reference proteome</keyword>